<dbReference type="Gene3D" id="3.30.160.60">
    <property type="entry name" value="Classic Zinc Finger"/>
    <property type="match status" value="1"/>
</dbReference>
<feature type="domain" description="BTB" evidence="4">
    <location>
        <begin position="44"/>
        <end position="109"/>
    </location>
</feature>
<evidence type="ECO:0008006" key="8">
    <source>
        <dbReference type="Google" id="ProtNLM"/>
    </source>
</evidence>
<proteinExistence type="predicted"/>
<evidence type="ECO:0000313" key="6">
    <source>
        <dbReference type="EMBL" id="KAH9418810.1"/>
    </source>
</evidence>
<feature type="region of interest" description="Disordered" evidence="3">
    <location>
        <begin position="129"/>
        <end position="204"/>
    </location>
</feature>
<dbReference type="EMBL" id="NJHN03000062">
    <property type="protein sequence ID" value="KAH9418810.1"/>
    <property type="molecule type" value="Genomic_DNA"/>
</dbReference>
<reference evidence="6 7" key="2">
    <citation type="journal article" date="2022" name="Mol. Biol. Evol.">
        <title>Comparative Genomics Reveals Insights into the Divergent Evolution of Astigmatic Mites and Household Pest Adaptations.</title>
        <authorList>
            <person name="Xiong Q."/>
            <person name="Wan A.T."/>
            <person name="Liu X."/>
            <person name="Fung C.S."/>
            <person name="Xiao X."/>
            <person name="Malainual N."/>
            <person name="Hou J."/>
            <person name="Wang L."/>
            <person name="Wang M."/>
            <person name="Yang K.Y."/>
            <person name="Cui Y."/>
            <person name="Leung E.L."/>
            <person name="Nong W."/>
            <person name="Shin S.K."/>
            <person name="Au S.W."/>
            <person name="Jeong K.Y."/>
            <person name="Chew F.T."/>
            <person name="Hui J.H."/>
            <person name="Leung T.F."/>
            <person name="Tungtrongchitr A."/>
            <person name="Zhong N."/>
            <person name="Liu Z."/>
            <person name="Tsui S.K."/>
        </authorList>
    </citation>
    <scope>NUCLEOTIDE SEQUENCE [LARGE SCALE GENOMIC DNA]</scope>
    <source>
        <strain evidence="6">Derp</strain>
    </source>
</reference>
<dbReference type="InterPro" id="IPR036236">
    <property type="entry name" value="Znf_C2H2_sf"/>
</dbReference>
<dbReference type="Gene3D" id="3.30.710.10">
    <property type="entry name" value="Potassium Channel Kv1.1, Chain A"/>
    <property type="match status" value="1"/>
</dbReference>
<dbReference type="PANTHER" id="PTHR23110:SF109">
    <property type="entry name" value="FI07618P-RELATED"/>
    <property type="match status" value="1"/>
</dbReference>
<name>A0ABQ8J8U3_DERPT</name>
<dbReference type="Proteomes" id="UP000887458">
    <property type="component" value="Unassembled WGS sequence"/>
</dbReference>
<comment type="caution">
    <text evidence="6">The sequence shown here is derived from an EMBL/GenBank/DDBJ whole genome shotgun (WGS) entry which is preliminary data.</text>
</comment>
<reference evidence="6 7" key="1">
    <citation type="journal article" date="2018" name="J. Allergy Clin. Immunol.">
        <title>High-quality assembly of Dermatophagoides pteronyssinus genome and transcriptome reveals a wide range of novel allergens.</title>
        <authorList>
            <person name="Liu X.Y."/>
            <person name="Yang K.Y."/>
            <person name="Wang M.Q."/>
            <person name="Kwok J.S."/>
            <person name="Zeng X."/>
            <person name="Yang Z."/>
            <person name="Xiao X.J."/>
            <person name="Lau C.P."/>
            <person name="Li Y."/>
            <person name="Huang Z.M."/>
            <person name="Ba J.G."/>
            <person name="Yim A.K."/>
            <person name="Ouyang C.Y."/>
            <person name="Ngai S.M."/>
            <person name="Chan T.F."/>
            <person name="Leung E.L."/>
            <person name="Liu L."/>
            <person name="Liu Z.G."/>
            <person name="Tsui S.K."/>
        </authorList>
    </citation>
    <scope>NUCLEOTIDE SEQUENCE [LARGE SCALE GENOMIC DNA]</scope>
    <source>
        <strain evidence="6">Derp</strain>
    </source>
</reference>
<evidence type="ECO:0000259" key="5">
    <source>
        <dbReference type="PROSITE" id="PS50157"/>
    </source>
</evidence>
<dbReference type="SMART" id="SM00355">
    <property type="entry name" value="ZnF_C2H2"/>
    <property type="match status" value="2"/>
</dbReference>
<evidence type="ECO:0000313" key="7">
    <source>
        <dbReference type="Proteomes" id="UP000887458"/>
    </source>
</evidence>
<evidence type="ECO:0000256" key="1">
    <source>
        <dbReference type="ARBA" id="ARBA00023242"/>
    </source>
</evidence>
<dbReference type="CDD" id="cd18315">
    <property type="entry name" value="BTB_POZ_BAB-like"/>
    <property type="match status" value="1"/>
</dbReference>
<dbReference type="InterPro" id="IPR000210">
    <property type="entry name" value="BTB/POZ_dom"/>
</dbReference>
<keyword evidence="7" id="KW-1185">Reference proteome</keyword>
<keyword evidence="2" id="KW-0479">Metal-binding</keyword>
<accession>A0ABQ8J8U3</accession>
<protein>
    <recommendedName>
        <fullName evidence="8">Protein abrupt-like</fullName>
    </recommendedName>
</protein>
<dbReference type="SMART" id="SM00225">
    <property type="entry name" value="BTB"/>
    <property type="match status" value="1"/>
</dbReference>
<dbReference type="PROSITE" id="PS50157">
    <property type="entry name" value="ZINC_FINGER_C2H2_2"/>
    <property type="match status" value="1"/>
</dbReference>
<organism evidence="6 7">
    <name type="scientific">Dermatophagoides pteronyssinus</name>
    <name type="common">European house dust mite</name>
    <dbReference type="NCBI Taxonomy" id="6956"/>
    <lineage>
        <taxon>Eukaryota</taxon>
        <taxon>Metazoa</taxon>
        <taxon>Ecdysozoa</taxon>
        <taxon>Arthropoda</taxon>
        <taxon>Chelicerata</taxon>
        <taxon>Arachnida</taxon>
        <taxon>Acari</taxon>
        <taxon>Acariformes</taxon>
        <taxon>Sarcoptiformes</taxon>
        <taxon>Astigmata</taxon>
        <taxon>Psoroptidia</taxon>
        <taxon>Analgoidea</taxon>
        <taxon>Pyroglyphidae</taxon>
        <taxon>Dermatophagoidinae</taxon>
        <taxon>Dermatophagoides</taxon>
    </lineage>
</organism>
<dbReference type="PROSITE" id="PS50097">
    <property type="entry name" value="BTB"/>
    <property type="match status" value="1"/>
</dbReference>
<dbReference type="Pfam" id="PF00651">
    <property type="entry name" value="BTB"/>
    <property type="match status" value="1"/>
</dbReference>
<sequence length="360" mass="40712">MAAINHHISHQQQQQQQQYCLKWNSFHTNMTDGFQNMLVHENLVDVTLACEGASIKAHKMILATCSPYFQNLFMTNPCKHPIVILKDVKFNDLKAIIDFIYSGEVNIPQDQLNSLLKTAETLKIKGLADFGDNTNNTNNNKHQTSIGNNHNNHHSTSSSIMSMKNLLNNGNNSSTTTTTLSSLNHPLNYSNTGDAQSGDDDDVEESKFMDDEYSSNNSTNDISNVLAMTNFANQFAVPNNNNNNNNSNHNNNNNNNVTVNGNGNNNRSIEESIVSFAEYETLLAEIQQKNLTTCPICSKEFIKKSKLIRHYHTHFSDFRPKFSCIFCGKLFTTQDWCKRHALNCQLKHYQNMSSLDIFND</sequence>
<dbReference type="PROSITE" id="PS00028">
    <property type="entry name" value="ZINC_FINGER_C2H2_1"/>
    <property type="match status" value="1"/>
</dbReference>
<feature type="compositionally biased region" description="Polar residues" evidence="3">
    <location>
        <begin position="185"/>
        <end position="195"/>
    </location>
</feature>
<dbReference type="PANTHER" id="PTHR23110">
    <property type="entry name" value="BTB DOMAIN TRANSCRIPTION FACTOR"/>
    <property type="match status" value="1"/>
</dbReference>
<feature type="domain" description="C2H2-type" evidence="5">
    <location>
        <begin position="292"/>
        <end position="319"/>
    </location>
</feature>
<keyword evidence="1" id="KW-0539">Nucleus</keyword>
<evidence type="ECO:0000256" key="3">
    <source>
        <dbReference type="SAM" id="MobiDB-lite"/>
    </source>
</evidence>
<dbReference type="InterPro" id="IPR051095">
    <property type="entry name" value="Dros_DevTransReg"/>
</dbReference>
<dbReference type="SUPFAM" id="SSF54695">
    <property type="entry name" value="POZ domain"/>
    <property type="match status" value="1"/>
</dbReference>
<evidence type="ECO:0000259" key="4">
    <source>
        <dbReference type="PROSITE" id="PS50097"/>
    </source>
</evidence>
<dbReference type="InterPro" id="IPR013087">
    <property type="entry name" value="Znf_C2H2_type"/>
</dbReference>
<keyword evidence="2" id="KW-0863">Zinc-finger</keyword>
<dbReference type="InterPro" id="IPR011333">
    <property type="entry name" value="SKP1/BTB/POZ_sf"/>
</dbReference>
<keyword evidence="2" id="KW-0862">Zinc</keyword>
<dbReference type="SUPFAM" id="SSF57667">
    <property type="entry name" value="beta-beta-alpha zinc fingers"/>
    <property type="match status" value="1"/>
</dbReference>
<evidence type="ECO:0000256" key="2">
    <source>
        <dbReference type="PROSITE-ProRule" id="PRU00042"/>
    </source>
</evidence>
<gene>
    <name evidence="6" type="ORF">DERP_004136</name>
</gene>
<feature type="compositionally biased region" description="Low complexity" evidence="3">
    <location>
        <begin position="133"/>
        <end position="184"/>
    </location>
</feature>